<feature type="transmembrane region" description="Helical" evidence="1">
    <location>
        <begin position="233"/>
        <end position="254"/>
    </location>
</feature>
<comment type="caution">
    <text evidence="2">The sequence shown here is derived from an EMBL/GenBank/DDBJ whole genome shotgun (WGS) entry which is preliminary data.</text>
</comment>
<evidence type="ECO:0000313" key="3">
    <source>
        <dbReference type="Proteomes" id="UP000298030"/>
    </source>
</evidence>
<evidence type="ECO:0000313" key="2">
    <source>
        <dbReference type="EMBL" id="TEB24336.1"/>
    </source>
</evidence>
<keyword evidence="3" id="KW-1185">Reference proteome</keyword>
<gene>
    <name evidence="2" type="ORF">FA13DRAFT_1325710</name>
</gene>
<organism evidence="2 3">
    <name type="scientific">Coprinellus micaceus</name>
    <name type="common">Glistening ink-cap mushroom</name>
    <name type="synonym">Coprinus micaceus</name>
    <dbReference type="NCBI Taxonomy" id="71717"/>
    <lineage>
        <taxon>Eukaryota</taxon>
        <taxon>Fungi</taxon>
        <taxon>Dikarya</taxon>
        <taxon>Basidiomycota</taxon>
        <taxon>Agaricomycotina</taxon>
        <taxon>Agaricomycetes</taxon>
        <taxon>Agaricomycetidae</taxon>
        <taxon>Agaricales</taxon>
        <taxon>Agaricineae</taxon>
        <taxon>Psathyrellaceae</taxon>
        <taxon>Coprinellus</taxon>
    </lineage>
</organism>
<dbReference type="EMBL" id="QPFP01000068">
    <property type="protein sequence ID" value="TEB24336.1"/>
    <property type="molecule type" value="Genomic_DNA"/>
</dbReference>
<accession>A0A4Y7SR49</accession>
<name>A0A4Y7SR49_COPMI</name>
<keyword evidence="1" id="KW-1133">Transmembrane helix</keyword>
<feature type="transmembrane region" description="Helical" evidence="1">
    <location>
        <begin position="203"/>
        <end position="221"/>
    </location>
</feature>
<dbReference type="Proteomes" id="UP000298030">
    <property type="component" value="Unassembled WGS sequence"/>
</dbReference>
<proteinExistence type="predicted"/>
<sequence>MPLSSSPLVWLRGFRCPYKQLAASVSFLQIAPFLPSRVAIHYHCHILSGHLQGPHKRDTTNLWFSSMPILRQQPTVVIHEDQVVKLRFASRNHSMGSGEPAVYIAGTSRGICINSTEPLSHTNSIAFNFKGDVVPYPGQAIYASILKTMKNLSTKAQIVVVAIWRLLLHLVLTLGRILEALGSGVAILIRVVAVLMETIYDYLVLPFTSVSLLYFGVVALRQYQAGQTIVLDSPFVVCLLYTAYTFAMTGLLLIEKYVVGHDLLIAL</sequence>
<keyword evidence="1" id="KW-0812">Transmembrane</keyword>
<keyword evidence="1" id="KW-0472">Membrane</keyword>
<feature type="transmembrane region" description="Helical" evidence="1">
    <location>
        <begin position="156"/>
        <end position="174"/>
    </location>
</feature>
<protein>
    <submittedName>
        <fullName evidence="2">Uncharacterized protein</fullName>
    </submittedName>
</protein>
<evidence type="ECO:0000256" key="1">
    <source>
        <dbReference type="SAM" id="Phobius"/>
    </source>
</evidence>
<dbReference type="AlphaFoldDB" id="A0A4Y7SR49"/>
<reference evidence="2 3" key="1">
    <citation type="journal article" date="2019" name="Nat. Ecol. Evol.">
        <title>Megaphylogeny resolves global patterns of mushroom evolution.</title>
        <authorList>
            <person name="Varga T."/>
            <person name="Krizsan K."/>
            <person name="Foldi C."/>
            <person name="Dima B."/>
            <person name="Sanchez-Garcia M."/>
            <person name="Sanchez-Ramirez S."/>
            <person name="Szollosi G.J."/>
            <person name="Szarkandi J.G."/>
            <person name="Papp V."/>
            <person name="Albert L."/>
            <person name="Andreopoulos W."/>
            <person name="Angelini C."/>
            <person name="Antonin V."/>
            <person name="Barry K.W."/>
            <person name="Bougher N.L."/>
            <person name="Buchanan P."/>
            <person name="Buyck B."/>
            <person name="Bense V."/>
            <person name="Catcheside P."/>
            <person name="Chovatia M."/>
            <person name="Cooper J."/>
            <person name="Damon W."/>
            <person name="Desjardin D."/>
            <person name="Finy P."/>
            <person name="Geml J."/>
            <person name="Haridas S."/>
            <person name="Hughes K."/>
            <person name="Justo A."/>
            <person name="Karasinski D."/>
            <person name="Kautmanova I."/>
            <person name="Kiss B."/>
            <person name="Kocsube S."/>
            <person name="Kotiranta H."/>
            <person name="LaButti K.M."/>
            <person name="Lechner B.E."/>
            <person name="Liimatainen K."/>
            <person name="Lipzen A."/>
            <person name="Lukacs Z."/>
            <person name="Mihaltcheva S."/>
            <person name="Morgado L.N."/>
            <person name="Niskanen T."/>
            <person name="Noordeloos M.E."/>
            <person name="Ohm R.A."/>
            <person name="Ortiz-Santana B."/>
            <person name="Ovrebo C."/>
            <person name="Racz N."/>
            <person name="Riley R."/>
            <person name="Savchenko A."/>
            <person name="Shiryaev A."/>
            <person name="Soop K."/>
            <person name="Spirin V."/>
            <person name="Szebenyi C."/>
            <person name="Tomsovsky M."/>
            <person name="Tulloss R.E."/>
            <person name="Uehling J."/>
            <person name="Grigoriev I.V."/>
            <person name="Vagvolgyi C."/>
            <person name="Papp T."/>
            <person name="Martin F.M."/>
            <person name="Miettinen O."/>
            <person name="Hibbett D.S."/>
            <person name="Nagy L.G."/>
        </authorList>
    </citation>
    <scope>NUCLEOTIDE SEQUENCE [LARGE SCALE GENOMIC DNA]</scope>
    <source>
        <strain evidence="2 3">FP101781</strain>
    </source>
</reference>